<dbReference type="InterPro" id="IPR044063">
    <property type="entry name" value="ZF_RING_GID"/>
</dbReference>
<dbReference type="GO" id="GO:0005634">
    <property type="term" value="C:nucleus"/>
    <property type="evidence" value="ECO:0007669"/>
    <property type="project" value="TreeGrafter"/>
</dbReference>
<dbReference type="PROSITE" id="PS51867">
    <property type="entry name" value="ZF_RING_GID"/>
    <property type="match status" value="1"/>
</dbReference>
<dbReference type="InterPro" id="IPR013144">
    <property type="entry name" value="CRA_dom"/>
</dbReference>
<reference evidence="10 11" key="1">
    <citation type="submission" date="2016-07" db="EMBL/GenBank/DDBJ databases">
        <title>Pervasive Adenine N6-methylation of Active Genes in Fungi.</title>
        <authorList>
            <consortium name="DOE Joint Genome Institute"/>
            <person name="Mondo S.J."/>
            <person name="Dannebaum R.O."/>
            <person name="Kuo R.C."/>
            <person name="Labutti K."/>
            <person name="Haridas S."/>
            <person name="Kuo A."/>
            <person name="Salamov A."/>
            <person name="Ahrendt S.R."/>
            <person name="Lipzen A."/>
            <person name="Sullivan W."/>
            <person name="Andreopoulos W.B."/>
            <person name="Clum A."/>
            <person name="Lindquist E."/>
            <person name="Daum C."/>
            <person name="Ramamoorthy G.K."/>
            <person name="Gryganskyi A."/>
            <person name="Culley D."/>
            <person name="Magnuson J.K."/>
            <person name="James T.Y."/>
            <person name="O'Malley M.A."/>
            <person name="Stajich J.E."/>
            <person name="Spatafora J.W."/>
            <person name="Visel A."/>
            <person name="Grigoriev I.V."/>
        </authorList>
    </citation>
    <scope>NUCLEOTIDE SEQUENCE [LARGE SCALE GENOMIC DNA]</scope>
    <source>
        <strain evidence="10 11">NRRL 2496</strain>
    </source>
</reference>
<comment type="caution">
    <text evidence="10">The sequence shown here is derived from an EMBL/GenBank/DDBJ whole genome shotgun (WGS) entry which is preliminary data.</text>
</comment>
<keyword evidence="3" id="KW-0963">Cytoplasm</keyword>
<dbReference type="GO" id="GO:0061630">
    <property type="term" value="F:ubiquitin protein ligase activity"/>
    <property type="evidence" value="ECO:0007669"/>
    <property type="project" value="InterPro"/>
</dbReference>
<dbReference type="InterPro" id="IPR024964">
    <property type="entry name" value="CTLH/CRA"/>
</dbReference>
<keyword evidence="5 7" id="KW-0863">Zinc-finger</keyword>
<feature type="domain" description="CTLH" evidence="8">
    <location>
        <begin position="159"/>
        <end position="215"/>
    </location>
</feature>
<dbReference type="PANTHER" id="PTHR12170:SF2">
    <property type="entry name" value="E3 UBIQUITIN-PROTEIN TRANSFERASE MAEA"/>
    <property type="match status" value="1"/>
</dbReference>
<comment type="subcellular location">
    <subcellularLocation>
        <location evidence="1">Cytoplasm</location>
    </subcellularLocation>
</comment>
<protein>
    <submittedName>
        <fullName evidence="10">CTLH/CRA C-terminal to lish motif domain-domain-containing protein</fullName>
    </submittedName>
</protein>
<keyword evidence="11" id="KW-1185">Reference proteome</keyword>
<dbReference type="SMART" id="SM00667">
    <property type="entry name" value="LisH"/>
    <property type="match status" value="1"/>
</dbReference>
<dbReference type="Pfam" id="PF10607">
    <property type="entry name" value="CTLH"/>
    <property type="match status" value="1"/>
</dbReference>
<evidence type="ECO:0000256" key="7">
    <source>
        <dbReference type="PROSITE-ProRule" id="PRU01215"/>
    </source>
</evidence>
<evidence type="ECO:0000256" key="3">
    <source>
        <dbReference type="ARBA" id="ARBA00022490"/>
    </source>
</evidence>
<evidence type="ECO:0000256" key="6">
    <source>
        <dbReference type="ARBA" id="ARBA00022833"/>
    </source>
</evidence>
<keyword evidence="6" id="KW-0862">Zinc</keyword>
<dbReference type="GO" id="GO:0008270">
    <property type="term" value="F:zinc ion binding"/>
    <property type="evidence" value="ECO:0007669"/>
    <property type="project" value="UniProtKB-KW"/>
</dbReference>
<dbReference type="AlphaFoldDB" id="A0A1X2H113"/>
<gene>
    <name evidence="10" type="ORF">BCR43DRAFT_498504</name>
</gene>
<organism evidence="10 11">
    <name type="scientific">Syncephalastrum racemosum</name>
    <name type="common">Filamentous fungus</name>
    <dbReference type="NCBI Taxonomy" id="13706"/>
    <lineage>
        <taxon>Eukaryota</taxon>
        <taxon>Fungi</taxon>
        <taxon>Fungi incertae sedis</taxon>
        <taxon>Mucoromycota</taxon>
        <taxon>Mucoromycotina</taxon>
        <taxon>Mucoromycetes</taxon>
        <taxon>Mucorales</taxon>
        <taxon>Syncephalastraceae</taxon>
        <taxon>Syncephalastrum</taxon>
    </lineage>
</organism>
<dbReference type="InterPro" id="IPR006594">
    <property type="entry name" value="LisH"/>
</dbReference>
<dbReference type="GO" id="GO:0043161">
    <property type="term" value="P:proteasome-mediated ubiquitin-dependent protein catabolic process"/>
    <property type="evidence" value="ECO:0007669"/>
    <property type="project" value="InterPro"/>
</dbReference>
<dbReference type="SMART" id="SM00757">
    <property type="entry name" value="CRA"/>
    <property type="match status" value="1"/>
</dbReference>
<evidence type="ECO:0000256" key="2">
    <source>
        <dbReference type="ARBA" id="ARBA00010615"/>
    </source>
</evidence>
<evidence type="ECO:0000256" key="4">
    <source>
        <dbReference type="ARBA" id="ARBA00022723"/>
    </source>
</evidence>
<dbReference type="EMBL" id="MCGN01000011">
    <property type="protein sequence ID" value="ORY91098.1"/>
    <property type="molecule type" value="Genomic_DNA"/>
</dbReference>
<dbReference type="InterPro" id="IPR045098">
    <property type="entry name" value="Fyv10_fam"/>
</dbReference>
<dbReference type="FunCoup" id="A0A1X2H113">
    <property type="interactions" value="494"/>
</dbReference>
<dbReference type="OMA" id="ANHETAR"/>
<evidence type="ECO:0000259" key="8">
    <source>
        <dbReference type="PROSITE" id="PS50897"/>
    </source>
</evidence>
<dbReference type="STRING" id="13706.A0A1X2H113"/>
<dbReference type="InterPro" id="IPR006595">
    <property type="entry name" value="CTLH_C"/>
</dbReference>
<dbReference type="SMART" id="SM00668">
    <property type="entry name" value="CTLH"/>
    <property type="match status" value="1"/>
</dbReference>
<proteinExistence type="inferred from homology"/>
<dbReference type="InParanoid" id="A0A1X2H113"/>
<evidence type="ECO:0000256" key="1">
    <source>
        <dbReference type="ARBA" id="ARBA00004496"/>
    </source>
</evidence>
<keyword evidence="4" id="KW-0479">Metal-binding</keyword>
<feature type="domain" description="RING-Gid-type" evidence="9">
    <location>
        <begin position="311"/>
        <end position="381"/>
    </location>
</feature>
<dbReference type="PANTHER" id="PTHR12170">
    <property type="entry name" value="MACROPHAGE ERYTHROBLAST ATTACHER-RELATED"/>
    <property type="match status" value="1"/>
</dbReference>
<name>A0A1X2H113_SYNRA</name>
<dbReference type="PROSITE" id="PS50896">
    <property type="entry name" value="LISH"/>
    <property type="match status" value="1"/>
</dbReference>
<dbReference type="GO" id="GO:0005737">
    <property type="term" value="C:cytoplasm"/>
    <property type="evidence" value="ECO:0007669"/>
    <property type="project" value="UniProtKB-SubCell"/>
</dbReference>
<feature type="zinc finger region" description="RING-Gid-type" evidence="7">
    <location>
        <begin position="311"/>
        <end position="381"/>
    </location>
</feature>
<sequence>MNQIKGDQLIELEQPLIKVPYEQLRKSAKYSRQSLEKEMTAIVQKIKLINADAQNNRISVQDAAEALDALSSKLNTMKRKLEKFWQEERLHAKQLRARVNHLASITNVTSVRAPEFQRWSHERLNRVVVDYLLREGLTETAKRVAAANGVEDMVDVQLFAQSDKVEEALRNHSCKACLQWCSENRTSLKKNNSTLEFNLRLQEYIELARAGKGMDAIQYAQKYLSPWEPTEFKRIHQAMTLLAFKSDTQCQPYKSLYDPARWDELVAQFRRDNYKLCSLTSEPLLSITLQAGLSALKTPQCYQSENRNVHCPVCDTDTLGKLASGLPLSHHVNSTIVCRMSGKIINENNPPMLLPNGRVYSLQALREMADKNDGTIICPRTGDHFTIHDLRKVFIS</sequence>
<evidence type="ECO:0000259" key="9">
    <source>
        <dbReference type="PROSITE" id="PS51867"/>
    </source>
</evidence>
<dbReference type="Proteomes" id="UP000242180">
    <property type="component" value="Unassembled WGS sequence"/>
</dbReference>
<dbReference type="GO" id="GO:0034657">
    <property type="term" value="C:GID complex"/>
    <property type="evidence" value="ECO:0007669"/>
    <property type="project" value="TreeGrafter"/>
</dbReference>
<evidence type="ECO:0000313" key="11">
    <source>
        <dbReference type="Proteomes" id="UP000242180"/>
    </source>
</evidence>
<accession>A0A1X2H113</accession>
<comment type="similarity">
    <text evidence="2">Belongs to the FYV10 family.</text>
</comment>
<dbReference type="OrthoDB" id="1933455at2759"/>
<dbReference type="PROSITE" id="PS50897">
    <property type="entry name" value="CTLH"/>
    <property type="match status" value="1"/>
</dbReference>
<evidence type="ECO:0000313" key="10">
    <source>
        <dbReference type="EMBL" id="ORY91098.1"/>
    </source>
</evidence>
<dbReference type="CDD" id="cd16659">
    <property type="entry name" value="RING-Ubox_Emp"/>
    <property type="match status" value="1"/>
</dbReference>
<evidence type="ECO:0000256" key="5">
    <source>
        <dbReference type="ARBA" id="ARBA00022771"/>
    </source>
</evidence>